<dbReference type="Pfam" id="PF00069">
    <property type="entry name" value="Pkinase"/>
    <property type="match status" value="1"/>
</dbReference>
<keyword evidence="4" id="KW-0067">ATP-binding</keyword>
<evidence type="ECO:0000256" key="1">
    <source>
        <dbReference type="ARBA" id="ARBA00022574"/>
    </source>
</evidence>
<dbReference type="PRINTS" id="PR00320">
    <property type="entry name" value="GPROTEINBRPT"/>
</dbReference>
<dbReference type="PROSITE" id="PS50082">
    <property type="entry name" value="WD_REPEATS_2"/>
    <property type="match status" value="7"/>
</dbReference>
<evidence type="ECO:0000256" key="3">
    <source>
        <dbReference type="PROSITE-ProRule" id="PRU00221"/>
    </source>
</evidence>
<accession>A0A7C3PI31</accession>
<feature type="repeat" description="WD" evidence="3">
    <location>
        <begin position="611"/>
        <end position="644"/>
    </location>
</feature>
<keyword evidence="1 3" id="KW-0853">WD repeat</keyword>
<feature type="binding site" evidence="4">
    <location>
        <position position="66"/>
    </location>
    <ligand>
        <name>ATP</name>
        <dbReference type="ChEBI" id="CHEBI:30616"/>
    </ligand>
</feature>
<dbReference type="PANTHER" id="PTHR19879:SF9">
    <property type="entry name" value="TRANSCRIPTION INITIATION FACTOR TFIID SUBUNIT 5"/>
    <property type="match status" value="1"/>
</dbReference>
<dbReference type="InterPro" id="IPR019775">
    <property type="entry name" value="WD40_repeat_CS"/>
</dbReference>
<dbReference type="PANTHER" id="PTHR19879">
    <property type="entry name" value="TRANSCRIPTION INITIATION FACTOR TFIID"/>
    <property type="match status" value="1"/>
</dbReference>
<dbReference type="AlphaFoldDB" id="A0A7C3PI31"/>
<dbReference type="Gene3D" id="3.30.200.20">
    <property type="entry name" value="Phosphorylase Kinase, domain 1"/>
    <property type="match status" value="1"/>
</dbReference>
<feature type="compositionally biased region" description="Polar residues" evidence="5">
    <location>
        <begin position="323"/>
        <end position="334"/>
    </location>
</feature>
<sequence length="644" mass="70349">MTCCLNPACEQPQNPDDAEFCLSCGTQLFPLLRSRYRVLRPLGQGGFGKTYLAVDEDRLSSRCVIKQFSPQVEGSKALDKAIRLFDQEAVRLHELGEHPQIPALLAYFEQDKRLYLVQQFIEGPTLLQEMQHSGMFNEQKVRAVLAGVLPVLKYVHDHQVIHRDITPSNIIRRKTDNKLVLLDFGVAKLLSAETASQPGTKIGTEGYAPMEQLRGGKAYPASDLYSLGVTCLYLMTRTKPDDLYNPLEGKWLWRDKLKEHGMAMSEGIANILDKLLKDLVSERYQSADAVMRDLRMALSQPVANLPTTAIAGNPVSRVPPASASLTSRPPTSQPRMPISNPPASKPQISGSQRRCLMTLTGTRWVLATAVSPDGRLLASAGLDNSIRLWNFATGELMQTLSGHVKPINCLAFSPDGQFLASGSDDYTVRVWQVPAVKMVKVLSGHSRDVTSVCFHPDGRSLVSGSEDRSARLWTIDNGETVRVFPELAGIVRSVAISPNGQILACGKLDNQIKLWNLATGATLKVFGKGHFNAVNAVLITPDGKSLISGSKDKTIKVWNLTTGEVVNTLAGHTDSVNAIALSSDGKRLVSGGSDKTVRLWNMSTMTLLNTFSEHSNSVNTVCISPDGYLAASGSSDNTIRIWQI</sequence>
<keyword evidence="2" id="KW-0677">Repeat</keyword>
<proteinExistence type="predicted"/>
<reference evidence="7" key="1">
    <citation type="journal article" date="2020" name="mSystems">
        <title>Genome- and Community-Level Interaction Insights into Carbon Utilization and Element Cycling Functions of Hydrothermarchaeota in Hydrothermal Sediment.</title>
        <authorList>
            <person name="Zhou Z."/>
            <person name="Liu Y."/>
            <person name="Xu W."/>
            <person name="Pan J."/>
            <person name="Luo Z.H."/>
            <person name="Li M."/>
        </authorList>
    </citation>
    <scope>NUCLEOTIDE SEQUENCE [LARGE SCALE GENOMIC DNA]</scope>
    <source>
        <strain evidence="7">SpSt-418</strain>
    </source>
</reference>
<evidence type="ECO:0000256" key="2">
    <source>
        <dbReference type="ARBA" id="ARBA00022737"/>
    </source>
</evidence>
<evidence type="ECO:0000256" key="4">
    <source>
        <dbReference type="PROSITE-ProRule" id="PRU10141"/>
    </source>
</evidence>
<protein>
    <recommendedName>
        <fullName evidence="6">Protein kinase domain-containing protein</fullName>
    </recommendedName>
</protein>
<dbReference type="Gene3D" id="1.10.510.10">
    <property type="entry name" value="Transferase(Phosphotransferase) domain 1"/>
    <property type="match status" value="1"/>
</dbReference>
<feature type="repeat" description="WD" evidence="3">
    <location>
        <begin position="365"/>
        <end position="399"/>
    </location>
</feature>
<evidence type="ECO:0000256" key="5">
    <source>
        <dbReference type="SAM" id="MobiDB-lite"/>
    </source>
</evidence>
<evidence type="ECO:0000313" key="7">
    <source>
        <dbReference type="EMBL" id="HFM98356.1"/>
    </source>
</evidence>
<dbReference type="SMART" id="SM00320">
    <property type="entry name" value="WD40"/>
    <property type="match status" value="7"/>
</dbReference>
<dbReference type="PROSITE" id="PS00107">
    <property type="entry name" value="PROTEIN_KINASE_ATP"/>
    <property type="match status" value="1"/>
</dbReference>
<evidence type="ECO:0000259" key="6">
    <source>
        <dbReference type="PROSITE" id="PS50011"/>
    </source>
</evidence>
<dbReference type="InterPro" id="IPR011009">
    <property type="entry name" value="Kinase-like_dom_sf"/>
</dbReference>
<feature type="repeat" description="WD" evidence="3">
    <location>
        <begin position="400"/>
        <end position="441"/>
    </location>
</feature>
<dbReference type="GO" id="GO:0004672">
    <property type="term" value="F:protein kinase activity"/>
    <property type="evidence" value="ECO:0007669"/>
    <property type="project" value="InterPro"/>
</dbReference>
<feature type="region of interest" description="Disordered" evidence="5">
    <location>
        <begin position="313"/>
        <end position="350"/>
    </location>
</feature>
<feature type="repeat" description="WD" evidence="3">
    <location>
        <begin position="569"/>
        <end position="610"/>
    </location>
</feature>
<dbReference type="InterPro" id="IPR017441">
    <property type="entry name" value="Protein_kinase_ATP_BS"/>
</dbReference>
<feature type="domain" description="Protein kinase" evidence="6">
    <location>
        <begin position="36"/>
        <end position="336"/>
    </location>
</feature>
<gene>
    <name evidence="7" type="ORF">ENR64_11485</name>
</gene>
<organism evidence="7">
    <name type="scientific">Oscillatoriales cyanobacterium SpSt-418</name>
    <dbReference type="NCBI Taxonomy" id="2282169"/>
    <lineage>
        <taxon>Bacteria</taxon>
        <taxon>Bacillati</taxon>
        <taxon>Cyanobacteriota</taxon>
        <taxon>Cyanophyceae</taxon>
        <taxon>Oscillatoriophycideae</taxon>
        <taxon>Oscillatoriales</taxon>
    </lineage>
</organism>
<dbReference type="Pfam" id="PF00400">
    <property type="entry name" value="WD40"/>
    <property type="match status" value="7"/>
</dbReference>
<feature type="repeat" description="WD" evidence="3">
    <location>
        <begin position="491"/>
        <end position="525"/>
    </location>
</feature>
<dbReference type="PROSITE" id="PS50294">
    <property type="entry name" value="WD_REPEATS_REGION"/>
    <property type="match status" value="7"/>
</dbReference>
<dbReference type="InterPro" id="IPR036322">
    <property type="entry name" value="WD40_repeat_dom_sf"/>
</dbReference>
<comment type="caution">
    <text evidence="7">The sequence shown here is derived from an EMBL/GenBank/DDBJ whole genome shotgun (WGS) entry which is preliminary data.</text>
</comment>
<dbReference type="SUPFAM" id="SSF50978">
    <property type="entry name" value="WD40 repeat-like"/>
    <property type="match status" value="1"/>
</dbReference>
<dbReference type="CDD" id="cd14014">
    <property type="entry name" value="STKc_PknB_like"/>
    <property type="match status" value="1"/>
</dbReference>
<dbReference type="InterPro" id="IPR001680">
    <property type="entry name" value="WD40_rpt"/>
</dbReference>
<keyword evidence="4" id="KW-0547">Nucleotide-binding</keyword>
<dbReference type="InterPro" id="IPR020472">
    <property type="entry name" value="WD40_PAC1"/>
</dbReference>
<dbReference type="EMBL" id="DSRU01000165">
    <property type="protein sequence ID" value="HFM98356.1"/>
    <property type="molecule type" value="Genomic_DNA"/>
</dbReference>
<dbReference type="InterPro" id="IPR000719">
    <property type="entry name" value="Prot_kinase_dom"/>
</dbReference>
<dbReference type="NCBIfam" id="NF045510">
    <property type="entry name" value="4Cys_prefix_kin"/>
    <property type="match status" value="1"/>
</dbReference>
<feature type="repeat" description="WD" evidence="3">
    <location>
        <begin position="442"/>
        <end position="483"/>
    </location>
</feature>
<dbReference type="Gene3D" id="2.130.10.10">
    <property type="entry name" value="YVTN repeat-like/Quinoprotein amine dehydrogenase"/>
    <property type="match status" value="4"/>
</dbReference>
<feature type="repeat" description="WD" evidence="3">
    <location>
        <begin position="527"/>
        <end position="568"/>
    </location>
</feature>
<name>A0A7C3PI31_9CYAN</name>
<dbReference type="CDD" id="cd00200">
    <property type="entry name" value="WD40"/>
    <property type="match status" value="1"/>
</dbReference>
<dbReference type="PROSITE" id="PS50011">
    <property type="entry name" value="PROTEIN_KINASE_DOM"/>
    <property type="match status" value="1"/>
</dbReference>
<dbReference type="PROSITE" id="PS00678">
    <property type="entry name" value="WD_REPEATS_1"/>
    <property type="match status" value="3"/>
</dbReference>
<dbReference type="InterPro" id="IPR015943">
    <property type="entry name" value="WD40/YVTN_repeat-like_dom_sf"/>
</dbReference>
<dbReference type="GO" id="GO:0005524">
    <property type="term" value="F:ATP binding"/>
    <property type="evidence" value="ECO:0007669"/>
    <property type="project" value="UniProtKB-UniRule"/>
</dbReference>
<dbReference type="SUPFAM" id="SSF56112">
    <property type="entry name" value="Protein kinase-like (PK-like)"/>
    <property type="match status" value="1"/>
</dbReference>